<dbReference type="InterPro" id="IPR039852">
    <property type="entry name" value="CAND1/CAND2"/>
</dbReference>
<keyword evidence="1" id="KW-0677">Repeat</keyword>
<evidence type="ECO:0000256" key="2">
    <source>
        <dbReference type="ARBA" id="ARBA00022786"/>
    </source>
</evidence>
<organism evidence="3 4">
    <name type="scientific">Cichlidogyrus casuarinus</name>
    <dbReference type="NCBI Taxonomy" id="1844966"/>
    <lineage>
        <taxon>Eukaryota</taxon>
        <taxon>Metazoa</taxon>
        <taxon>Spiralia</taxon>
        <taxon>Lophotrochozoa</taxon>
        <taxon>Platyhelminthes</taxon>
        <taxon>Monogenea</taxon>
        <taxon>Monopisthocotylea</taxon>
        <taxon>Dactylogyridea</taxon>
        <taxon>Ancyrocephalidae</taxon>
        <taxon>Cichlidogyrus</taxon>
    </lineage>
</organism>
<dbReference type="InterPro" id="IPR016024">
    <property type="entry name" value="ARM-type_fold"/>
</dbReference>
<protein>
    <submittedName>
        <fullName evidence="3">Cullin-associated NEDD8-dissociated protein 1</fullName>
    </submittedName>
</protein>
<reference evidence="3 4" key="1">
    <citation type="submission" date="2024-11" db="EMBL/GenBank/DDBJ databases">
        <title>Adaptive evolution of stress response genes in parasites aligns with host niche diversity.</title>
        <authorList>
            <person name="Hahn C."/>
            <person name="Resl P."/>
        </authorList>
    </citation>
    <scope>NUCLEOTIDE SEQUENCE [LARGE SCALE GENOMIC DNA]</scope>
    <source>
        <strain evidence="3">EGGRZ-B1_66</strain>
        <tissue evidence="3">Body</tissue>
    </source>
</reference>
<comment type="caution">
    <text evidence="3">The sequence shown here is derived from an EMBL/GenBank/DDBJ whole genome shotgun (WGS) entry which is preliminary data.</text>
</comment>
<keyword evidence="4" id="KW-1185">Reference proteome</keyword>
<sequence length="517" mass="56544">MIEFLVLSLSSIEDAQKESVCGLGLRSVIQALEEKGSLSISDLGIDKAVTCILGIVNEHKAESVRLEACEVLSELISAFGSSLVVYHSQLLRTVLICLFSTRPALRKRAIQACCGLSWSMENQLFSHLYEFLLLKVESCCRIKATPSSELITFLESMASLVSQATSLSELKTVLQCLCAISKNSTRLSLFVPRTTTACNKLLIETSSLTCFDSEPEDCDLDDDTSWKVRRACLRAIEAAIDGYPQETATLYKLVSPRLLELLASEREESVRMELCSCFSALLKHTRLTSSSASVTVSQRLGDQSSTIKLHNALSFNSLLAPSVQAELECLLQDPNSPNSQLALIMPQLYRLLFLQCAAPGTVLSDGLKRSKSLPKMTPAVRHAGILLVKDLAFAMPAQLKAFFEHVIAIVQDALCDASFSNTAKIDFANVLVLLLMTHPSSVLKPHLAKLVQVTAIGLKDPFYRVVLEALDLCQLLARSLKMLAGASFVNSLVKSLLIQVQAQDKDLELREKALSTA</sequence>
<proteinExistence type="predicted"/>
<dbReference type="AlphaFoldDB" id="A0ABD2PXV1"/>
<evidence type="ECO:0000313" key="3">
    <source>
        <dbReference type="EMBL" id="KAL3312248.1"/>
    </source>
</evidence>
<dbReference type="InterPro" id="IPR011989">
    <property type="entry name" value="ARM-like"/>
</dbReference>
<evidence type="ECO:0000313" key="4">
    <source>
        <dbReference type="Proteomes" id="UP001626550"/>
    </source>
</evidence>
<dbReference type="PANTHER" id="PTHR12696">
    <property type="entry name" value="TIP120"/>
    <property type="match status" value="1"/>
</dbReference>
<gene>
    <name evidence="3" type="primary">CAND1_3</name>
    <name evidence="3" type="ORF">Ciccas_009161</name>
</gene>
<dbReference type="Proteomes" id="UP001626550">
    <property type="component" value="Unassembled WGS sequence"/>
</dbReference>
<dbReference type="Gene3D" id="1.25.10.10">
    <property type="entry name" value="Leucine-rich Repeat Variant"/>
    <property type="match status" value="1"/>
</dbReference>
<accession>A0ABD2PXV1</accession>
<evidence type="ECO:0000256" key="1">
    <source>
        <dbReference type="ARBA" id="ARBA00022737"/>
    </source>
</evidence>
<dbReference type="Pfam" id="PF25782">
    <property type="entry name" value="TPR_CAND1"/>
    <property type="match status" value="1"/>
</dbReference>
<dbReference type="EMBL" id="JBJKFK010001783">
    <property type="protein sequence ID" value="KAL3312248.1"/>
    <property type="molecule type" value="Genomic_DNA"/>
</dbReference>
<dbReference type="SUPFAM" id="SSF48371">
    <property type="entry name" value="ARM repeat"/>
    <property type="match status" value="1"/>
</dbReference>
<name>A0ABD2PXV1_9PLAT</name>
<keyword evidence="2" id="KW-0833">Ubl conjugation pathway</keyword>